<feature type="transmembrane region" description="Helical" evidence="5">
    <location>
        <begin position="357"/>
        <end position="377"/>
    </location>
</feature>
<dbReference type="PANTHER" id="PTHR47804:SF1">
    <property type="entry name" value="DUF2421 DOMAIN-CONTAINING PROTEIN"/>
    <property type="match status" value="1"/>
</dbReference>
<comment type="caution">
    <text evidence="7">The sequence shown here is derived from an EMBL/GenBank/DDBJ whole genome shotgun (WGS) entry which is preliminary data.</text>
</comment>
<evidence type="ECO:0000256" key="5">
    <source>
        <dbReference type="SAM" id="Phobius"/>
    </source>
</evidence>
<evidence type="ECO:0000256" key="4">
    <source>
        <dbReference type="ARBA" id="ARBA00023136"/>
    </source>
</evidence>
<organism evidence="7 8">
    <name type="scientific">Aspergillus tanneri</name>
    <dbReference type="NCBI Taxonomy" id="1220188"/>
    <lineage>
        <taxon>Eukaryota</taxon>
        <taxon>Fungi</taxon>
        <taxon>Dikarya</taxon>
        <taxon>Ascomycota</taxon>
        <taxon>Pezizomycotina</taxon>
        <taxon>Eurotiomycetes</taxon>
        <taxon>Eurotiomycetidae</taxon>
        <taxon>Eurotiales</taxon>
        <taxon>Aspergillaceae</taxon>
        <taxon>Aspergillus</taxon>
        <taxon>Aspergillus subgen. Circumdati</taxon>
    </lineage>
</organism>
<evidence type="ECO:0000256" key="2">
    <source>
        <dbReference type="ARBA" id="ARBA00022692"/>
    </source>
</evidence>
<keyword evidence="8" id="KW-1185">Reference proteome</keyword>
<sequence length="684" mass="77160">MVLTKEGAIQRGDISLTKVSQVLKMLLMGTSASVVVSFLVFPVSARKKLRSNVVALTRSMAIMQSMITESFVSRNERDLQGHKFIGASARQRKANSQLSKLLQETRLEHYVAGTEGEYLFEEKLVRWAQGITHDLAALHMSAHLAFEMLREPDYFHSRTDARENSADSATAEDTAGDEQIASSSFLATEIFDNFIRQIGPSMRSLVDTLTDVFNEVAFRLAPEYESSVNPRLPVVLSQSVDEYREAQAEAFALLHQNIRKRNLTVQEQECFQGVYASYPSRNSPIETNITRPMEMMELSSLENESRIQRMRDSASYRLWKVASFFGKDETKFAIKVGMGAALYASPSFLSLTRPFYLYWKGEWGLVSYMLVCSMTIGASNTIGFARFLGTCVGALFSIGVWYVAGANASALAFLGFLMANWTFYMSLLKGQGPLGRFIMLTYNLSVLYAYSLSQRTTDDDVDEGTSQNPDITKITLHRVGAVLSGCIWGIIITRGIWPISARKKLEATLRLVWLRLGRILQSDPLDKRITNPGVPMLYMTAQERLEMERLLSELEALRASARYEFELKRPFPDAAYCNIIQHTQAIVDILHALDLQLLSVTPVSEQEISILRYTMTDRQTLSGHITHLLENVDISSMTHARGQLRAHIFLYRKEQEKSQPTIQEAYRLLYAYGKPCTISQIVVI</sequence>
<feature type="transmembrane region" description="Helical" evidence="5">
    <location>
        <begin position="434"/>
        <end position="452"/>
    </location>
</feature>
<evidence type="ECO:0000259" key="6">
    <source>
        <dbReference type="Pfam" id="PF13515"/>
    </source>
</evidence>
<protein>
    <recommendedName>
        <fullName evidence="6">Integral membrane bound transporter domain-containing protein</fullName>
    </recommendedName>
</protein>
<evidence type="ECO:0000313" key="8">
    <source>
        <dbReference type="Proteomes" id="UP000308092"/>
    </source>
</evidence>
<dbReference type="AlphaFoldDB" id="A0A4S3J3U7"/>
<dbReference type="GO" id="GO:0016020">
    <property type="term" value="C:membrane"/>
    <property type="evidence" value="ECO:0007669"/>
    <property type="project" value="UniProtKB-SubCell"/>
</dbReference>
<dbReference type="VEuPathDB" id="FungiDB:EYZ11_011854"/>
<feature type="transmembrane region" description="Helical" evidence="5">
    <location>
        <begin position="479"/>
        <end position="497"/>
    </location>
</feature>
<evidence type="ECO:0000256" key="3">
    <source>
        <dbReference type="ARBA" id="ARBA00022989"/>
    </source>
</evidence>
<keyword evidence="2 5" id="KW-0812">Transmembrane</keyword>
<dbReference type="PANTHER" id="PTHR47804">
    <property type="entry name" value="60S RIBOSOMAL PROTEIN L19"/>
    <property type="match status" value="1"/>
</dbReference>
<dbReference type="EMBL" id="SOSA01000785">
    <property type="protein sequence ID" value="THC88697.1"/>
    <property type="molecule type" value="Genomic_DNA"/>
</dbReference>
<evidence type="ECO:0000313" key="7">
    <source>
        <dbReference type="EMBL" id="THC88697.1"/>
    </source>
</evidence>
<dbReference type="STRING" id="1220188.A0A4S3J3U7"/>
<proteinExistence type="predicted"/>
<evidence type="ECO:0000256" key="1">
    <source>
        <dbReference type="ARBA" id="ARBA00004141"/>
    </source>
</evidence>
<feature type="transmembrane region" description="Helical" evidence="5">
    <location>
        <begin position="22"/>
        <end position="41"/>
    </location>
</feature>
<dbReference type="InterPro" id="IPR049453">
    <property type="entry name" value="Memb_transporter_dom"/>
</dbReference>
<feature type="transmembrane region" description="Helical" evidence="5">
    <location>
        <begin position="384"/>
        <end position="404"/>
    </location>
</feature>
<name>A0A4S3J3U7_9EURO</name>
<gene>
    <name evidence="7" type="ORF">EYZ11_011854</name>
</gene>
<dbReference type="Pfam" id="PF13515">
    <property type="entry name" value="FUSC_2"/>
    <property type="match status" value="1"/>
</dbReference>
<accession>A0A4S3J3U7</accession>
<comment type="subcellular location">
    <subcellularLocation>
        <location evidence="1">Membrane</location>
        <topology evidence="1">Multi-pass membrane protein</topology>
    </subcellularLocation>
</comment>
<keyword evidence="4 5" id="KW-0472">Membrane</keyword>
<reference evidence="7 8" key="1">
    <citation type="submission" date="2019-03" db="EMBL/GenBank/DDBJ databases">
        <title>The genome sequence of a newly discovered highly antifungal drug resistant Aspergillus species, Aspergillus tanneri NIH 1004.</title>
        <authorList>
            <person name="Mounaud S."/>
            <person name="Singh I."/>
            <person name="Joardar V."/>
            <person name="Pakala S."/>
            <person name="Pakala S."/>
            <person name="Venepally P."/>
            <person name="Hoover J."/>
            <person name="Nierman W."/>
            <person name="Chung J."/>
            <person name="Losada L."/>
        </authorList>
    </citation>
    <scope>NUCLEOTIDE SEQUENCE [LARGE SCALE GENOMIC DNA]</scope>
    <source>
        <strain evidence="7 8">NIH1004</strain>
    </source>
</reference>
<feature type="domain" description="Integral membrane bound transporter" evidence="6">
    <location>
        <begin position="355"/>
        <end position="492"/>
    </location>
</feature>
<dbReference type="InterPro" id="IPR052430">
    <property type="entry name" value="IVT-Associated"/>
</dbReference>
<dbReference type="Proteomes" id="UP000308092">
    <property type="component" value="Unassembled WGS sequence"/>
</dbReference>
<keyword evidence="3 5" id="KW-1133">Transmembrane helix</keyword>